<organism evidence="1 2">
    <name type="scientific">Actinotalea fermentans</name>
    <dbReference type="NCBI Taxonomy" id="43671"/>
    <lineage>
        <taxon>Bacteria</taxon>
        <taxon>Bacillati</taxon>
        <taxon>Actinomycetota</taxon>
        <taxon>Actinomycetes</taxon>
        <taxon>Micrococcales</taxon>
        <taxon>Cellulomonadaceae</taxon>
        <taxon>Actinotalea</taxon>
    </lineage>
</organism>
<proteinExistence type="predicted"/>
<dbReference type="OrthoDB" id="9937655at2"/>
<gene>
    <name evidence="1" type="ORF">AFE02nite_07040</name>
</gene>
<keyword evidence="2" id="KW-1185">Reference proteome</keyword>
<sequence length="357" mass="37077">MANLRGSGSAVGLWREGSLRVLTAVVAVGVLVSGCIPSGPSYSPYMTGIPEARAAAVATVSDAAGRIDFSDQVTVLGEGTADGCGTHTDGTFFAQATGYYCVTGWMVAFVIPSAHTREEVVGAVDAELAAMDIEYAYPLAVDLVMAYPSVRGDMVVRGGGHVGGAEFRVSTTPFRADTWRAPRIPRGSSEVSVDGDLDAITASAVEATGASEVVTVLVSTHYWDTRGLETAAESPAPLRLDYYSEGSVYAFDVALPVPAEGGQACAQDGAVDQPTISLVESPFPRLTFALKPAATSDDMQRVRDCLAAGLSSGAVAVLTPYEEAGGAAPWVPRTQKGRPAEAVRPSDLRHLCRDGGI</sequence>
<evidence type="ECO:0008006" key="3">
    <source>
        <dbReference type="Google" id="ProtNLM"/>
    </source>
</evidence>
<name>A0A511YUV4_9CELL</name>
<dbReference type="AlphaFoldDB" id="A0A511YUV4"/>
<dbReference type="PROSITE" id="PS51257">
    <property type="entry name" value="PROKAR_LIPOPROTEIN"/>
    <property type="match status" value="1"/>
</dbReference>
<dbReference type="EMBL" id="BJYK01000001">
    <property type="protein sequence ID" value="GEN78970.1"/>
    <property type="molecule type" value="Genomic_DNA"/>
</dbReference>
<evidence type="ECO:0000313" key="1">
    <source>
        <dbReference type="EMBL" id="GEN78970.1"/>
    </source>
</evidence>
<reference evidence="1 2" key="1">
    <citation type="submission" date="2019-07" db="EMBL/GenBank/DDBJ databases">
        <title>Whole genome shotgun sequence of Actinotalea fermentans NBRC 105374.</title>
        <authorList>
            <person name="Hosoyama A."/>
            <person name="Uohara A."/>
            <person name="Ohji S."/>
            <person name="Ichikawa N."/>
        </authorList>
    </citation>
    <scope>NUCLEOTIDE SEQUENCE [LARGE SCALE GENOMIC DNA]</scope>
    <source>
        <strain evidence="1 2">NBRC 105374</strain>
    </source>
</reference>
<evidence type="ECO:0000313" key="2">
    <source>
        <dbReference type="Proteomes" id="UP000321484"/>
    </source>
</evidence>
<comment type="caution">
    <text evidence="1">The sequence shown here is derived from an EMBL/GenBank/DDBJ whole genome shotgun (WGS) entry which is preliminary data.</text>
</comment>
<protein>
    <recommendedName>
        <fullName evidence="3">Lipoprotein</fullName>
    </recommendedName>
</protein>
<dbReference type="Proteomes" id="UP000321484">
    <property type="component" value="Unassembled WGS sequence"/>
</dbReference>
<dbReference type="RefSeq" id="WP_146819085.1">
    <property type="nucleotide sequence ID" value="NZ_BJYK01000001.1"/>
</dbReference>
<accession>A0A511YUV4</accession>